<name>A0AAX6MNJ7_9PEZI</name>
<sequence>MDSNIPCDGLGVIDRELEGMKSHSPKITNRDPGDYVYTCPFLSFECTLEDCVIHGEHTEQEIAARMAYKNSGYDPANPSKLRSSKIQPSKEMTWGAPREFTSKIIVPTATASTVPLVHGMNGGNTEILVSATTSGSDCSKPQNTHEDSSYVSKHHHETEDVEVPVDGLWKPSKRYVLEGNKNKHVSMTPIPDDNDYVDPIFANEVKRHKAIIHHRAQLHPHRSSRMPLVFQYGVRYAPDPYPGSLPVSRTITITGFADDVPISNIMARVRGGQVISVTEAWSPEPVGRTVAVKFRESTAALRYVKHVRKNAASIFDDEIRVSLINAHTYPTNPELLRDISNGFTRLIVFLDFGECCPFNFLDDLQSMYTDPENLLEDLWVQRGALYVLFKSISRASKFYKDFVWEQEQAKRGSYDNESHRFAPDPCSKPLRDLQRPFRPARYPHQSLLQQWIEEKYQSTTPSVHNDSADDVQATTPTDTDDETKIMEYEVQDWAVKLDGPAPQATSLLDAPIVEITHEKFPTMADSQAEYDLIDVSTDEDKVERYIPKYMLPQNDPAYFDLLHRDSSDMVRVSEANAIFHSQASHTFSKEEIRTRYSGIF</sequence>
<dbReference type="EMBL" id="JBANMG010000004">
    <property type="protein sequence ID" value="KAK6953977.1"/>
    <property type="molecule type" value="Genomic_DNA"/>
</dbReference>
<gene>
    <name evidence="2" type="ORF">Daesc_003939</name>
</gene>
<reference evidence="2 3" key="1">
    <citation type="journal article" date="2024" name="Front Chem Biol">
        <title>Unveiling the potential of Daldinia eschscholtzii MFLUCC 19-0629 through bioactivity and bioinformatics studies for enhanced sustainable agriculture production.</title>
        <authorList>
            <person name="Brooks S."/>
            <person name="Weaver J.A."/>
            <person name="Klomchit A."/>
            <person name="Alharthi S.A."/>
            <person name="Onlamun T."/>
            <person name="Nurani R."/>
            <person name="Vong T.K."/>
            <person name="Alberti F."/>
            <person name="Greco C."/>
        </authorList>
    </citation>
    <scope>NUCLEOTIDE SEQUENCE [LARGE SCALE GENOMIC DNA]</scope>
    <source>
        <strain evidence="2">MFLUCC 19-0629</strain>
    </source>
</reference>
<feature type="region of interest" description="Disordered" evidence="1">
    <location>
        <begin position="458"/>
        <end position="478"/>
    </location>
</feature>
<keyword evidence="3" id="KW-1185">Reference proteome</keyword>
<evidence type="ECO:0000256" key="1">
    <source>
        <dbReference type="SAM" id="MobiDB-lite"/>
    </source>
</evidence>
<dbReference type="Proteomes" id="UP001369815">
    <property type="component" value="Unassembled WGS sequence"/>
</dbReference>
<comment type="caution">
    <text evidence="2">The sequence shown here is derived from an EMBL/GenBank/DDBJ whole genome shotgun (WGS) entry which is preliminary data.</text>
</comment>
<evidence type="ECO:0000313" key="2">
    <source>
        <dbReference type="EMBL" id="KAK6953977.1"/>
    </source>
</evidence>
<evidence type="ECO:0000313" key="3">
    <source>
        <dbReference type="Proteomes" id="UP001369815"/>
    </source>
</evidence>
<protein>
    <submittedName>
        <fullName evidence="2">Uncharacterized protein</fullName>
    </submittedName>
</protein>
<proteinExistence type="predicted"/>
<organism evidence="2 3">
    <name type="scientific">Daldinia eschscholtzii</name>
    <dbReference type="NCBI Taxonomy" id="292717"/>
    <lineage>
        <taxon>Eukaryota</taxon>
        <taxon>Fungi</taxon>
        <taxon>Dikarya</taxon>
        <taxon>Ascomycota</taxon>
        <taxon>Pezizomycotina</taxon>
        <taxon>Sordariomycetes</taxon>
        <taxon>Xylariomycetidae</taxon>
        <taxon>Xylariales</taxon>
        <taxon>Hypoxylaceae</taxon>
        <taxon>Daldinia</taxon>
    </lineage>
</organism>
<accession>A0AAX6MNJ7</accession>
<feature type="compositionally biased region" description="Polar residues" evidence="1">
    <location>
        <begin position="133"/>
        <end position="142"/>
    </location>
</feature>
<feature type="region of interest" description="Disordered" evidence="1">
    <location>
        <begin position="133"/>
        <end position="157"/>
    </location>
</feature>
<dbReference type="AlphaFoldDB" id="A0AAX6MNJ7"/>